<dbReference type="InterPro" id="IPR005225">
    <property type="entry name" value="Small_GTP-bd"/>
</dbReference>
<dbReference type="CDD" id="cd04164">
    <property type="entry name" value="trmE"/>
    <property type="match status" value="1"/>
</dbReference>
<reference evidence="5" key="1">
    <citation type="submission" date="2018-05" db="EMBL/GenBank/DDBJ databases">
        <authorList>
            <person name="Lanie J.A."/>
            <person name="Ng W.-L."/>
            <person name="Kazmierczak K.M."/>
            <person name="Andrzejewski T.M."/>
            <person name="Davidsen T.M."/>
            <person name="Wayne K.J."/>
            <person name="Tettelin H."/>
            <person name="Glass J.I."/>
            <person name="Rusch D."/>
            <person name="Podicherti R."/>
            <person name="Tsui H.-C.T."/>
            <person name="Winkler M.E."/>
        </authorList>
    </citation>
    <scope>NUCLEOTIDE SEQUENCE</scope>
</reference>
<dbReference type="Pfam" id="PF12631">
    <property type="entry name" value="MnmE_helical"/>
    <property type="match status" value="1"/>
</dbReference>
<dbReference type="PRINTS" id="PR00326">
    <property type="entry name" value="GTP1OBG"/>
</dbReference>
<evidence type="ECO:0000259" key="4">
    <source>
        <dbReference type="Pfam" id="PF12631"/>
    </source>
</evidence>
<dbReference type="EMBL" id="UINC01051613">
    <property type="protein sequence ID" value="SVB65979.1"/>
    <property type="molecule type" value="Genomic_DNA"/>
</dbReference>
<dbReference type="GO" id="GO:0005525">
    <property type="term" value="F:GTP binding"/>
    <property type="evidence" value="ECO:0007669"/>
    <property type="project" value="InterPro"/>
</dbReference>
<dbReference type="PANTHER" id="PTHR42714:SF2">
    <property type="entry name" value="TRNA MODIFICATION GTPASE GTPBP3, MITOCHONDRIAL"/>
    <property type="match status" value="1"/>
</dbReference>
<organism evidence="5">
    <name type="scientific">marine metagenome</name>
    <dbReference type="NCBI Taxonomy" id="408172"/>
    <lineage>
        <taxon>unclassified sequences</taxon>
        <taxon>metagenomes</taxon>
        <taxon>ecological metagenomes</taxon>
    </lineage>
</organism>
<dbReference type="Gene3D" id="1.20.120.430">
    <property type="entry name" value="tRNA modification GTPase MnmE domain 2"/>
    <property type="match status" value="1"/>
</dbReference>
<dbReference type="PANTHER" id="PTHR42714">
    <property type="entry name" value="TRNA MODIFICATION GTPASE GTPBP3"/>
    <property type="match status" value="1"/>
</dbReference>
<dbReference type="NCBIfam" id="TIGR00231">
    <property type="entry name" value="small_GTP"/>
    <property type="match status" value="1"/>
</dbReference>
<dbReference type="NCBIfam" id="TIGR00450">
    <property type="entry name" value="mnmE_trmE_thdF"/>
    <property type="match status" value="1"/>
</dbReference>
<dbReference type="GO" id="GO:0005737">
    <property type="term" value="C:cytoplasm"/>
    <property type="evidence" value="ECO:0007669"/>
    <property type="project" value="TreeGrafter"/>
</dbReference>
<dbReference type="AlphaFoldDB" id="A0A382FTI0"/>
<evidence type="ECO:0000313" key="5">
    <source>
        <dbReference type="EMBL" id="SVB65979.1"/>
    </source>
</evidence>
<dbReference type="SUPFAM" id="SSF52540">
    <property type="entry name" value="P-loop containing nucleoside triphosphate hydrolases"/>
    <property type="match status" value="1"/>
</dbReference>
<sequence>PGEFTHRSFINGKIDLLQAESVSSLIYSKSSESAALNHRILRGKLSDQIRKIKEKLVGLLTQVEFELDFSEEDLQPKLRKGVLSKIIRIQNTTKSLLNTRKEGRLLMDGALVVIAGKPNVGKSTLLNTLTKTDRAITSPKPGTTRDSIEVPLLLGGVPVRFFDTAGIRRGAADVEREGIRRTKKLTQKADVVLSVYEYNKNSTYKQKSAHTQPSIHIINKTDLIKPNELRKLKLRFPGFMFVSAKKRTGIGDLKNTIKKTLGVSPSLSSATSLTTTRQQLALEDVFEYLAAGTKLLQNKNCSYELLSFELCSALDSVNSLLGITTPDEIINNIFKSFCVGK</sequence>
<proteinExistence type="inferred from homology"/>
<evidence type="ECO:0000256" key="1">
    <source>
        <dbReference type="ARBA" id="ARBA00011043"/>
    </source>
</evidence>
<accession>A0A382FTI0</accession>
<dbReference type="InterPro" id="IPR025867">
    <property type="entry name" value="MnmE_helical"/>
</dbReference>
<dbReference type="GO" id="GO:0002098">
    <property type="term" value="P:tRNA wobble uridine modification"/>
    <property type="evidence" value="ECO:0007669"/>
    <property type="project" value="TreeGrafter"/>
</dbReference>
<evidence type="ECO:0000256" key="2">
    <source>
        <dbReference type="ARBA" id="ARBA00022694"/>
    </source>
</evidence>
<name>A0A382FTI0_9ZZZZ</name>
<dbReference type="GO" id="GO:0030488">
    <property type="term" value="P:tRNA methylation"/>
    <property type="evidence" value="ECO:0007669"/>
    <property type="project" value="TreeGrafter"/>
</dbReference>
<comment type="similarity">
    <text evidence="1">Belongs to the TRAFAC class TrmE-Era-EngA-EngB-Septin-like GTPase superfamily. TrmE GTPase family.</text>
</comment>
<protein>
    <recommendedName>
        <fullName evidence="6">TrmE-type G domain-containing protein</fullName>
    </recommendedName>
</protein>
<dbReference type="Pfam" id="PF01926">
    <property type="entry name" value="MMR_HSR1"/>
    <property type="match status" value="1"/>
</dbReference>
<keyword evidence="2" id="KW-0819">tRNA processing</keyword>
<feature type="domain" description="G" evidence="3">
    <location>
        <begin position="112"/>
        <end position="220"/>
    </location>
</feature>
<dbReference type="InterPro" id="IPR004520">
    <property type="entry name" value="GTPase_MnmE"/>
</dbReference>
<feature type="domain" description="MnmE helical" evidence="4">
    <location>
        <begin position="16"/>
        <end position="338"/>
    </location>
</feature>
<evidence type="ECO:0000259" key="3">
    <source>
        <dbReference type="Pfam" id="PF01926"/>
    </source>
</evidence>
<dbReference type="InterPro" id="IPR006073">
    <property type="entry name" value="GTP-bd"/>
</dbReference>
<dbReference type="Gene3D" id="3.40.50.300">
    <property type="entry name" value="P-loop containing nucleotide triphosphate hydrolases"/>
    <property type="match status" value="1"/>
</dbReference>
<evidence type="ECO:0008006" key="6">
    <source>
        <dbReference type="Google" id="ProtNLM"/>
    </source>
</evidence>
<gene>
    <name evidence="5" type="ORF">METZ01_LOCUS218833</name>
</gene>
<dbReference type="InterPro" id="IPR031168">
    <property type="entry name" value="G_TrmE"/>
</dbReference>
<dbReference type="InterPro" id="IPR027368">
    <property type="entry name" value="MnmE_dom2"/>
</dbReference>
<dbReference type="InterPro" id="IPR027417">
    <property type="entry name" value="P-loop_NTPase"/>
</dbReference>
<dbReference type="GO" id="GO:0003924">
    <property type="term" value="F:GTPase activity"/>
    <property type="evidence" value="ECO:0007669"/>
    <property type="project" value="InterPro"/>
</dbReference>
<feature type="non-terminal residue" evidence="5">
    <location>
        <position position="1"/>
    </location>
</feature>